<evidence type="ECO:0000313" key="8">
    <source>
        <dbReference type="Proteomes" id="UP001470230"/>
    </source>
</evidence>
<dbReference type="InterPro" id="IPR017930">
    <property type="entry name" value="Myb_dom"/>
</dbReference>
<dbReference type="PANTHER" id="PTHR46621">
    <property type="entry name" value="SNRNA-ACTIVATING PROTEIN COMPLEX SUBUNIT 4"/>
    <property type="match status" value="1"/>
</dbReference>
<feature type="domain" description="Myb-like" evidence="5">
    <location>
        <begin position="111"/>
        <end position="161"/>
    </location>
</feature>
<protein>
    <recommendedName>
        <fullName evidence="9">Myb-like DNA-binding domain containing protein</fullName>
    </recommendedName>
</protein>
<dbReference type="Pfam" id="PF00249">
    <property type="entry name" value="Myb_DNA-binding"/>
    <property type="match status" value="2"/>
</dbReference>
<evidence type="ECO:0000256" key="4">
    <source>
        <dbReference type="ARBA" id="ARBA00023242"/>
    </source>
</evidence>
<dbReference type="InterPro" id="IPR009057">
    <property type="entry name" value="Homeodomain-like_sf"/>
</dbReference>
<dbReference type="InterPro" id="IPR001005">
    <property type="entry name" value="SANT/Myb"/>
</dbReference>
<dbReference type="Proteomes" id="UP001470230">
    <property type="component" value="Unassembled WGS sequence"/>
</dbReference>
<keyword evidence="8" id="KW-1185">Reference proteome</keyword>
<dbReference type="PROSITE" id="PS50090">
    <property type="entry name" value="MYB_LIKE"/>
    <property type="match status" value="2"/>
</dbReference>
<keyword evidence="3" id="KW-0804">Transcription</keyword>
<sequence length="250" mass="30001">MLQYQSQINLLAYNPANNFEFQNKCESSYDENSSSFESPCSSPSTSDTSNKREIRSISKMLNKRKYFSQKEDRLLTNAVLKYKQETWNDIALHVPGRTPKQCRDRWVNYLQPSLKFNPWTFNEDDLLVSLVNEYGTHWTKMKFAFPNRSTNMIKNRWYSLLRDHVKEIPCENSFFLNNNQCNYSLNMIQKKRYILVRSVPDMKSKTRRKTKQNKKEEKIEKCDNFLFDLNIEQFYDNDDEMLAFDQIEFE</sequence>
<dbReference type="SMART" id="SM00717">
    <property type="entry name" value="SANT"/>
    <property type="match status" value="2"/>
</dbReference>
<keyword evidence="2" id="KW-0238">DNA-binding</keyword>
<feature type="domain" description="HTH myb-type" evidence="6">
    <location>
        <begin position="63"/>
        <end position="114"/>
    </location>
</feature>
<keyword evidence="4" id="KW-0539">Nucleus</keyword>
<dbReference type="EMBL" id="JAPFFF010000039">
    <property type="protein sequence ID" value="KAK8842163.1"/>
    <property type="molecule type" value="Genomic_DNA"/>
</dbReference>
<feature type="domain" description="Myb-like" evidence="5">
    <location>
        <begin position="59"/>
        <end position="110"/>
    </location>
</feature>
<feature type="domain" description="HTH myb-type" evidence="6">
    <location>
        <begin position="118"/>
        <end position="165"/>
    </location>
</feature>
<evidence type="ECO:0000259" key="6">
    <source>
        <dbReference type="PROSITE" id="PS51294"/>
    </source>
</evidence>
<organism evidence="7 8">
    <name type="scientific">Tritrichomonas musculus</name>
    <dbReference type="NCBI Taxonomy" id="1915356"/>
    <lineage>
        <taxon>Eukaryota</taxon>
        <taxon>Metamonada</taxon>
        <taxon>Parabasalia</taxon>
        <taxon>Tritrichomonadida</taxon>
        <taxon>Tritrichomonadidae</taxon>
        <taxon>Tritrichomonas</taxon>
    </lineage>
</organism>
<keyword evidence="1" id="KW-0805">Transcription regulation</keyword>
<dbReference type="CDD" id="cd00167">
    <property type="entry name" value="SANT"/>
    <property type="match status" value="1"/>
</dbReference>
<dbReference type="InterPro" id="IPR051575">
    <property type="entry name" value="Myb-like_DNA-bd"/>
</dbReference>
<dbReference type="PROSITE" id="PS51294">
    <property type="entry name" value="HTH_MYB"/>
    <property type="match status" value="2"/>
</dbReference>
<evidence type="ECO:0000256" key="3">
    <source>
        <dbReference type="ARBA" id="ARBA00023163"/>
    </source>
</evidence>
<evidence type="ECO:0008006" key="9">
    <source>
        <dbReference type="Google" id="ProtNLM"/>
    </source>
</evidence>
<evidence type="ECO:0000259" key="5">
    <source>
        <dbReference type="PROSITE" id="PS50090"/>
    </source>
</evidence>
<accession>A0ABR2H8J9</accession>
<dbReference type="PANTHER" id="PTHR46621:SF1">
    <property type="entry name" value="SNRNA-ACTIVATING PROTEIN COMPLEX SUBUNIT 4"/>
    <property type="match status" value="1"/>
</dbReference>
<dbReference type="SUPFAM" id="SSF46689">
    <property type="entry name" value="Homeodomain-like"/>
    <property type="match status" value="1"/>
</dbReference>
<name>A0ABR2H8J9_9EUKA</name>
<evidence type="ECO:0000313" key="7">
    <source>
        <dbReference type="EMBL" id="KAK8842163.1"/>
    </source>
</evidence>
<comment type="caution">
    <text evidence="7">The sequence shown here is derived from an EMBL/GenBank/DDBJ whole genome shotgun (WGS) entry which is preliminary data.</text>
</comment>
<evidence type="ECO:0000256" key="2">
    <source>
        <dbReference type="ARBA" id="ARBA00023125"/>
    </source>
</evidence>
<reference evidence="7 8" key="1">
    <citation type="submission" date="2024-04" db="EMBL/GenBank/DDBJ databases">
        <title>Tritrichomonas musculus Genome.</title>
        <authorList>
            <person name="Alves-Ferreira E."/>
            <person name="Grigg M."/>
            <person name="Lorenzi H."/>
            <person name="Galac M."/>
        </authorList>
    </citation>
    <scope>NUCLEOTIDE SEQUENCE [LARGE SCALE GENOMIC DNA]</scope>
    <source>
        <strain evidence="7 8">EAF2021</strain>
    </source>
</reference>
<evidence type="ECO:0000256" key="1">
    <source>
        <dbReference type="ARBA" id="ARBA00023015"/>
    </source>
</evidence>
<proteinExistence type="predicted"/>
<dbReference type="Gene3D" id="1.10.10.60">
    <property type="entry name" value="Homeodomain-like"/>
    <property type="match status" value="2"/>
</dbReference>
<gene>
    <name evidence="7" type="ORF">M9Y10_026391</name>
</gene>